<dbReference type="EMBL" id="CP118166">
    <property type="protein sequence ID" value="WDI30272.1"/>
    <property type="molecule type" value="Genomic_DNA"/>
</dbReference>
<keyword evidence="2" id="KW-1185">Reference proteome</keyword>
<dbReference type="AlphaFoldDB" id="A0AAE9ZD42"/>
<protein>
    <submittedName>
        <fullName evidence="1">Uncharacterized protein</fullName>
    </submittedName>
</protein>
<proteinExistence type="predicted"/>
<dbReference type="RefSeq" id="WP_274492069.1">
    <property type="nucleotide sequence ID" value="NZ_CP118166.1"/>
</dbReference>
<sequence length="106" mass="12012">MQLTEIQIDAVEKKTDLTAIKQEHAAISKLEEAFGSHTYFMNEDGLFVFMQAEEKDNTAHLLAFAMWDEEDKNKLLQLAEPISAGVSLNLEQAHVIDNRDQPTTIH</sequence>
<gene>
    <name evidence="1" type="ORF">PUV54_09905</name>
</gene>
<name>A0AAE9ZD42_9PROT</name>
<dbReference type="Proteomes" id="UP001214043">
    <property type="component" value="Chromosome"/>
</dbReference>
<accession>A0AAE9ZD42</accession>
<reference evidence="1" key="1">
    <citation type="submission" date="2023-02" db="EMBL/GenBank/DDBJ databases">
        <title>Genome sequence of Hyphococcus flavus.</title>
        <authorList>
            <person name="Rong J.-C."/>
            <person name="Zhao Q."/>
            <person name="Yi M."/>
            <person name="Wu J.-Y."/>
        </authorList>
    </citation>
    <scope>NUCLEOTIDE SEQUENCE</scope>
    <source>
        <strain evidence="1">MCCC 1K03223</strain>
    </source>
</reference>
<evidence type="ECO:0000313" key="2">
    <source>
        <dbReference type="Proteomes" id="UP001214043"/>
    </source>
</evidence>
<dbReference type="KEGG" id="hfl:PUV54_09905"/>
<organism evidence="1 2">
    <name type="scientific">Hyphococcus flavus</name>
    <dbReference type="NCBI Taxonomy" id="1866326"/>
    <lineage>
        <taxon>Bacteria</taxon>
        <taxon>Pseudomonadati</taxon>
        <taxon>Pseudomonadota</taxon>
        <taxon>Alphaproteobacteria</taxon>
        <taxon>Parvularculales</taxon>
        <taxon>Parvularculaceae</taxon>
        <taxon>Hyphococcus</taxon>
    </lineage>
</organism>
<evidence type="ECO:0000313" key="1">
    <source>
        <dbReference type="EMBL" id="WDI30272.1"/>
    </source>
</evidence>